<dbReference type="OrthoDB" id="3176823at2759"/>
<evidence type="ECO:0000313" key="5">
    <source>
        <dbReference type="Proteomes" id="UP000559256"/>
    </source>
</evidence>
<feature type="domain" description="C2H2-type" evidence="3">
    <location>
        <begin position="439"/>
        <end position="470"/>
    </location>
</feature>
<proteinExistence type="predicted"/>
<sequence>MASAVTFSSSPAPRIIHDSQTVQDMNVAFHSCSPLHWGAEPVTLPVPNTSSLITELGGSFTFSFSTDIVPTNQHFKHGSRNLAETTVGPLLTPYDRDQLLEARILCDPMRLGNHQPLRLIEQSELFDVEGFEQWVQGVKQKRPVHAYIDHDGDNDRYIPVYSNTAVTNGLYFDVSGCKLATRQRHNSDASLSMNPRDCHPTVPFASFSDNAFDDDAISCVSSTSSSMDVDYPSPSQSTLGKRKILPLPDWTCDQSAYRPTIYHQTDTRSIKTEVEEELALLPKKKKTKTSKSSPQARRNSSSLPFYSSSRLLGPRTRANPNSEQIALSSGSITRNVPVKSKTIKYRRAPTVFSDGSDTSASESEPVAVPAGTFQCYASFCKHIFEDLDEVKEHFELQHSSKTTKLDFIRCPFVDCTHKTANVGDMSRHELVLAHQPKSFKCMAPHCHKSFTRIDALKRHWKRYGHQSQSRRAKNYLHD</sequence>
<keyword evidence="1" id="KW-0862">Zinc</keyword>
<comment type="caution">
    <text evidence="4">The sequence shown here is derived from an EMBL/GenBank/DDBJ whole genome shotgun (WGS) entry which is preliminary data.</text>
</comment>
<dbReference type="EMBL" id="JAACJM010000048">
    <property type="protein sequence ID" value="KAF5358782.1"/>
    <property type="molecule type" value="Genomic_DNA"/>
</dbReference>
<keyword evidence="1" id="KW-0479">Metal-binding</keyword>
<protein>
    <recommendedName>
        <fullName evidence="3">C2H2-type domain-containing protein</fullName>
    </recommendedName>
</protein>
<evidence type="ECO:0000256" key="2">
    <source>
        <dbReference type="SAM" id="MobiDB-lite"/>
    </source>
</evidence>
<dbReference type="PROSITE" id="PS00028">
    <property type="entry name" value="ZINC_FINGER_C2H2_1"/>
    <property type="match status" value="2"/>
</dbReference>
<dbReference type="SMART" id="SM00355">
    <property type="entry name" value="ZnF_C2H2"/>
    <property type="match status" value="3"/>
</dbReference>
<dbReference type="Proteomes" id="UP000559256">
    <property type="component" value="Unassembled WGS sequence"/>
</dbReference>
<organism evidence="4 5">
    <name type="scientific">Tetrapyrgos nigripes</name>
    <dbReference type="NCBI Taxonomy" id="182062"/>
    <lineage>
        <taxon>Eukaryota</taxon>
        <taxon>Fungi</taxon>
        <taxon>Dikarya</taxon>
        <taxon>Basidiomycota</taxon>
        <taxon>Agaricomycotina</taxon>
        <taxon>Agaricomycetes</taxon>
        <taxon>Agaricomycetidae</taxon>
        <taxon>Agaricales</taxon>
        <taxon>Marasmiineae</taxon>
        <taxon>Marasmiaceae</taxon>
        <taxon>Tetrapyrgos</taxon>
    </lineage>
</organism>
<dbReference type="GO" id="GO:0008270">
    <property type="term" value="F:zinc ion binding"/>
    <property type="evidence" value="ECO:0007669"/>
    <property type="project" value="UniProtKB-KW"/>
</dbReference>
<reference evidence="4 5" key="1">
    <citation type="journal article" date="2020" name="ISME J.">
        <title>Uncovering the hidden diversity of litter-decomposition mechanisms in mushroom-forming fungi.</title>
        <authorList>
            <person name="Floudas D."/>
            <person name="Bentzer J."/>
            <person name="Ahren D."/>
            <person name="Johansson T."/>
            <person name="Persson P."/>
            <person name="Tunlid A."/>
        </authorList>
    </citation>
    <scope>NUCLEOTIDE SEQUENCE [LARGE SCALE GENOMIC DNA]</scope>
    <source>
        <strain evidence="4 5">CBS 291.85</strain>
    </source>
</reference>
<keyword evidence="1" id="KW-0863">Zinc-finger</keyword>
<feature type="compositionally biased region" description="Low complexity" evidence="2">
    <location>
        <begin position="290"/>
        <end position="312"/>
    </location>
</feature>
<dbReference type="InterPro" id="IPR013087">
    <property type="entry name" value="Znf_C2H2_type"/>
</dbReference>
<name>A0A8H5G5I2_9AGAR</name>
<dbReference type="PROSITE" id="PS50157">
    <property type="entry name" value="ZINC_FINGER_C2H2_2"/>
    <property type="match status" value="1"/>
</dbReference>
<evidence type="ECO:0000256" key="1">
    <source>
        <dbReference type="PROSITE-ProRule" id="PRU00042"/>
    </source>
</evidence>
<dbReference type="AlphaFoldDB" id="A0A8H5G5I2"/>
<evidence type="ECO:0000313" key="4">
    <source>
        <dbReference type="EMBL" id="KAF5358782.1"/>
    </source>
</evidence>
<accession>A0A8H5G5I2</accession>
<keyword evidence="5" id="KW-1185">Reference proteome</keyword>
<evidence type="ECO:0000259" key="3">
    <source>
        <dbReference type="PROSITE" id="PS50157"/>
    </source>
</evidence>
<feature type="region of interest" description="Disordered" evidence="2">
    <location>
        <begin position="281"/>
        <end position="320"/>
    </location>
</feature>
<gene>
    <name evidence="4" type="ORF">D9758_008533</name>
</gene>
<dbReference type="Gene3D" id="3.30.160.60">
    <property type="entry name" value="Classic Zinc Finger"/>
    <property type="match status" value="1"/>
</dbReference>